<comment type="caution">
    <text evidence="1">The sequence shown here is derived from an EMBL/GenBank/DDBJ whole genome shotgun (WGS) entry which is preliminary data.</text>
</comment>
<dbReference type="PANTHER" id="PTHR43434:SF16">
    <property type="entry name" value="BLL8046 PROTEIN"/>
    <property type="match status" value="1"/>
</dbReference>
<dbReference type="Gene3D" id="1.10.150.240">
    <property type="entry name" value="Putative phosphatase, domain 2"/>
    <property type="match status" value="1"/>
</dbReference>
<dbReference type="PANTHER" id="PTHR43434">
    <property type="entry name" value="PHOSPHOGLYCOLATE PHOSPHATASE"/>
    <property type="match status" value="1"/>
</dbReference>
<name>A0A849BRV9_9ACTN</name>
<dbReference type="SFLD" id="SFLDS00003">
    <property type="entry name" value="Haloacid_Dehalogenase"/>
    <property type="match status" value="1"/>
</dbReference>
<proteinExistence type="predicted"/>
<dbReference type="Gene3D" id="3.40.50.1000">
    <property type="entry name" value="HAD superfamily/HAD-like"/>
    <property type="match status" value="1"/>
</dbReference>
<gene>
    <name evidence="1" type="ORF">HLB09_14495</name>
</gene>
<dbReference type="Pfam" id="PF13419">
    <property type="entry name" value="HAD_2"/>
    <property type="match status" value="1"/>
</dbReference>
<sequence>MPSSPDRPADDSPRAGVLLDVDGTLLDTNYLHVLAWWQAFRDNGVDDVDMATVHRAIGIASEELVQRVLGRGGLDQPPGGGGGAVDDDLVQRVSEAHSERYDALRDQARAFPRTAELLGALADRGLAVVLATSGGAGDLEWMLPAIGAQDALTGTTTSGDVEAAKPAPDLLSVAVEQHGMDAERTVVLGDTVWDVESAKAAGMACIALTCGGISREELEAAGAVAVYRDPADLLEHLDGSPVGELLRTR</sequence>
<dbReference type="EMBL" id="JABEMA010000303">
    <property type="protein sequence ID" value="NNH24275.1"/>
    <property type="molecule type" value="Genomic_DNA"/>
</dbReference>
<dbReference type="InterPro" id="IPR050155">
    <property type="entry name" value="HAD-like_hydrolase_sf"/>
</dbReference>
<evidence type="ECO:0000313" key="2">
    <source>
        <dbReference type="Proteomes" id="UP000555552"/>
    </source>
</evidence>
<dbReference type="GO" id="GO:0008967">
    <property type="term" value="F:phosphoglycolate phosphatase activity"/>
    <property type="evidence" value="ECO:0007669"/>
    <property type="project" value="TreeGrafter"/>
</dbReference>
<dbReference type="Proteomes" id="UP000555552">
    <property type="component" value="Unassembled WGS sequence"/>
</dbReference>
<dbReference type="GO" id="GO:0006281">
    <property type="term" value="P:DNA repair"/>
    <property type="evidence" value="ECO:0007669"/>
    <property type="project" value="TreeGrafter"/>
</dbReference>
<accession>A0A849BRV9</accession>
<dbReference type="AlphaFoldDB" id="A0A849BRV9"/>
<dbReference type="InterPro" id="IPR006439">
    <property type="entry name" value="HAD-SF_hydro_IA"/>
</dbReference>
<dbReference type="InterPro" id="IPR023214">
    <property type="entry name" value="HAD_sf"/>
</dbReference>
<keyword evidence="2" id="KW-1185">Reference proteome</keyword>
<dbReference type="RefSeq" id="WP_171204036.1">
    <property type="nucleotide sequence ID" value="NZ_BAAANP010000019.1"/>
</dbReference>
<dbReference type="NCBIfam" id="TIGR01509">
    <property type="entry name" value="HAD-SF-IA-v3"/>
    <property type="match status" value="1"/>
</dbReference>
<organism evidence="1 2">
    <name type="scientific">Pseudokineococcus marinus</name>
    <dbReference type="NCBI Taxonomy" id="351215"/>
    <lineage>
        <taxon>Bacteria</taxon>
        <taxon>Bacillati</taxon>
        <taxon>Actinomycetota</taxon>
        <taxon>Actinomycetes</taxon>
        <taxon>Kineosporiales</taxon>
        <taxon>Kineosporiaceae</taxon>
        <taxon>Pseudokineococcus</taxon>
    </lineage>
</organism>
<protein>
    <submittedName>
        <fullName evidence="1">HAD family hydrolase</fullName>
    </submittedName>
</protein>
<evidence type="ECO:0000313" key="1">
    <source>
        <dbReference type="EMBL" id="NNH24275.1"/>
    </source>
</evidence>
<dbReference type="SFLD" id="SFLDG01129">
    <property type="entry name" value="C1.5:_HAD__Beta-PGM__Phosphata"/>
    <property type="match status" value="1"/>
</dbReference>
<dbReference type="SUPFAM" id="SSF56784">
    <property type="entry name" value="HAD-like"/>
    <property type="match status" value="1"/>
</dbReference>
<reference evidence="1 2" key="1">
    <citation type="submission" date="2020-05" db="EMBL/GenBank/DDBJ databases">
        <title>MicrobeNet Type strains.</title>
        <authorList>
            <person name="Nicholson A.C."/>
        </authorList>
    </citation>
    <scope>NUCLEOTIDE SEQUENCE [LARGE SCALE GENOMIC DNA]</scope>
    <source>
        <strain evidence="1 2">JCM 14547</strain>
    </source>
</reference>
<dbReference type="GO" id="GO:0005829">
    <property type="term" value="C:cytosol"/>
    <property type="evidence" value="ECO:0007669"/>
    <property type="project" value="TreeGrafter"/>
</dbReference>
<keyword evidence="1" id="KW-0378">Hydrolase</keyword>
<dbReference type="InterPro" id="IPR023198">
    <property type="entry name" value="PGP-like_dom2"/>
</dbReference>
<dbReference type="InterPro" id="IPR036412">
    <property type="entry name" value="HAD-like_sf"/>
</dbReference>
<dbReference type="InterPro" id="IPR041492">
    <property type="entry name" value="HAD_2"/>
</dbReference>
<dbReference type="SFLD" id="SFLDG01135">
    <property type="entry name" value="C1.5.6:_HAD__Beta-PGM__Phospha"/>
    <property type="match status" value="1"/>
</dbReference>